<keyword evidence="8" id="KW-0325">Glycoprotein</keyword>
<dbReference type="PANTHER" id="PTHR45679">
    <property type="entry name" value="ER DEGRADATION-ENHANCING ALPHA-MANNOSIDASE-LIKE PROTEIN 2"/>
    <property type="match status" value="1"/>
</dbReference>
<feature type="active site" description="Proton donor" evidence="10">
    <location>
        <position position="412"/>
    </location>
</feature>
<evidence type="ECO:0000256" key="3">
    <source>
        <dbReference type="ARBA" id="ARBA00022692"/>
    </source>
</evidence>
<evidence type="ECO:0000313" key="14">
    <source>
        <dbReference type="EnsemblMetazoa" id="XP_022668481"/>
    </source>
</evidence>
<keyword evidence="3 13" id="KW-0812">Transmembrane</keyword>
<evidence type="ECO:0000256" key="13">
    <source>
        <dbReference type="SAM" id="Phobius"/>
    </source>
</evidence>
<comment type="function">
    <text evidence="9">Extracts misfolded glycoproteins, but not glycoproteins undergoing productive folding, from the calnexin cycle. It is directly involved in endoplasmic reticulum-associated degradation (ERAD) and targets misfolded glycoproteins for degradation in an N-glycan-independent manner, probably by forming a complex with SEL1L. It has low mannosidase activity, catalyzing mannose trimming from Man8GlcNAc2 to Man7GlcNAc2.</text>
</comment>
<dbReference type="GO" id="GO:0005975">
    <property type="term" value="P:carbohydrate metabolic process"/>
    <property type="evidence" value="ECO:0007669"/>
    <property type="project" value="InterPro"/>
</dbReference>
<dbReference type="FunFam" id="1.50.10.10:FF:000016">
    <property type="entry name" value="alpha-1,2-Mannosidase"/>
    <property type="match status" value="1"/>
</dbReference>
<evidence type="ECO:0000256" key="2">
    <source>
        <dbReference type="ARBA" id="ARBA00007658"/>
    </source>
</evidence>
<name>A0A7M7MIU4_VARDE</name>
<keyword evidence="12" id="KW-0378">Hydrolase</keyword>
<dbReference type="EC" id="3.2.1.-" evidence="12"/>
<dbReference type="PRINTS" id="PR00747">
    <property type="entry name" value="GLYHDRLASE47"/>
</dbReference>
<evidence type="ECO:0000256" key="10">
    <source>
        <dbReference type="PIRSR" id="PIRSR601382-1"/>
    </source>
</evidence>
<dbReference type="GO" id="GO:0005509">
    <property type="term" value="F:calcium ion binding"/>
    <property type="evidence" value="ECO:0007669"/>
    <property type="project" value="InterPro"/>
</dbReference>
<dbReference type="GO" id="GO:1904380">
    <property type="term" value="P:endoplasmic reticulum mannose trimming"/>
    <property type="evidence" value="ECO:0007669"/>
    <property type="project" value="InterPro"/>
</dbReference>
<feature type="transmembrane region" description="Helical" evidence="13">
    <location>
        <begin position="20"/>
        <end position="39"/>
    </location>
</feature>
<keyword evidence="15" id="KW-1185">Reference proteome</keyword>
<dbReference type="PANTHER" id="PTHR45679:SF5">
    <property type="entry name" value="ER DEGRADATION-ENHANCING ALPHA-MANNOSIDASE-LIKE PROTEIN 1"/>
    <property type="match status" value="1"/>
</dbReference>
<dbReference type="InParanoid" id="A0A7M7MIU4"/>
<evidence type="ECO:0000256" key="5">
    <source>
        <dbReference type="ARBA" id="ARBA00022968"/>
    </source>
</evidence>
<dbReference type="InterPro" id="IPR012341">
    <property type="entry name" value="6hp_glycosidase-like_sf"/>
</dbReference>
<evidence type="ECO:0000256" key="7">
    <source>
        <dbReference type="ARBA" id="ARBA00023136"/>
    </source>
</evidence>
<comment type="subcellular location">
    <subcellularLocation>
        <location evidence="1">Endoplasmic reticulum membrane</location>
        <topology evidence="1">Single-pass type II membrane protein</topology>
    </subcellularLocation>
</comment>
<evidence type="ECO:0000256" key="11">
    <source>
        <dbReference type="PIRSR" id="PIRSR601382-2"/>
    </source>
</evidence>
<dbReference type="GO" id="GO:0005789">
    <property type="term" value="C:endoplasmic reticulum membrane"/>
    <property type="evidence" value="ECO:0007669"/>
    <property type="project" value="UniProtKB-SubCell"/>
</dbReference>
<dbReference type="GO" id="GO:0004571">
    <property type="term" value="F:mannosyl-oligosaccharide 1,2-alpha-mannosidase activity"/>
    <property type="evidence" value="ECO:0007669"/>
    <property type="project" value="InterPro"/>
</dbReference>
<dbReference type="Gene3D" id="1.50.10.10">
    <property type="match status" value="1"/>
</dbReference>
<evidence type="ECO:0000256" key="8">
    <source>
        <dbReference type="ARBA" id="ARBA00023180"/>
    </source>
</evidence>
<evidence type="ECO:0000313" key="15">
    <source>
        <dbReference type="Proteomes" id="UP000594260"/>
    </source>
</evidence>
<organism evidence="14 15">
    <name type="scientific">Varroa destructor</name>
    <name type="common">Honeybee mite</name>
    <dbReference type="NCBI Taxonomy" id="109461"/>
    <lineage>
        <taxon>Eukaryota</taxon>
        <taxon>Metazoa</taxon>
        <taxon>Ecdysozoa</taxon>
        <taxon>Arthropoda</taxon>
        <taxon>Chelicerata</taxon>
        <taxon>Arachnida</taxon>
        <taxon>Acari</taxon>
        <taxon>Parasitiformes</taxon>
        <taxon>Mesostigmata</taxon>
        <taxon>Gamasina</taxon>
        <taxon>Dermanyssoidea</taxon>
        <taxon>Varroidae</taxon>
        <taxon>Varroa</taxon>
    </lineage>
</organism>
<dbReference type="EnsemblMetazoa" id="XM_022812746">
    <property type="protein sequence ID" value="XP_022668481"/>
    <property type="gene ID" value="LOC111253412"/>
</dbReference>
<protein>
    <recommendedName>
        <fullName evidence="12">alpha-1,2-Mannosidase</fullName>
        <ecNumber evidence="12">3.2.1.-</ecNumber>
    </recommendedName>
</protein>
<comment type="similarity">
    <text evidence="2 12">Belongs to the glycosyl hydrolase 47 family.</text>
</comment>
<sequence length="614" mass="69133">MIRCLYLGHWPYERKQEAVLRTGVLVGWIFLLAIGARVIDASVSVFLTKPGPYDRRYGAFSESERQEMLELTREMFTFAYDSYMRHAFPADELNPLACCGRGPDRERRDNININDVLGDYSLSLIDSLSTLAVMGNRSEFRRAVELVLDNVSFNKDSTVQVFEANIRLLGALLSAHLLIKDPAKPFGDLRPAGYSNELLTLARDLANRLLPAFDGTPTGLPFPRVNLLTGVPRNCSTETCTAGAGSLLLEFGVLTRLTGDFVFESVARRAMEALWLRRNKDTGLLGNVIDVRSGRWLGTMSGVGAGLDSFFEYLLKSYILFGEHDHFRMFNESYSTIKRYMRKGRPHCNAGSGEHPLYVNVNMASGRTSTLWIDALQAAFSGVQVLMGDVEEAICSHALYHAIWRKFDALPERFNWHSMNADVHFYPLRPELAESTYLLYRATKNPFYLHVGREILVSLNSYSRAQCGYATIHDVHDKSLEDRMESFFLSETCKYLYLLFDNDNPLNQRFSSYVFTTEGHVFPIVKEFRTPVDETVSRSDREPQLPPEVGALAADGELPLTTSGNKLTLVNASGPGCLRVNQERMFLLPLKHEYLAQVSTSLGLDLQNSAEDLL</sequence>
<dbReference type="Proteomes" id="UP000594260">
    <property type="component" value="Unplaced"/>
</dbReference>
<dbReference type="OrthoDB" id="8118055at2759"/>
<accession>A0A7M7MIU4</accession>
<dbReference type="InterPro" id="IPR036026">
    <property type="entry name" value="Seven-hairpin_glycosidases"/>
</dbReference>
<feature type="active site" evidence="10">
    <location>
        <position position="431"/>
    </location>
</feature>
<dbReference type="InterPro" id="IPR001382">
    <property type="entry name" value="Glyco_hydro_47"/>
</dbReference>
<evidence type="ECO:0000256" key="4">
    <source>
        <dbReference type="ARBA" id="ARBA00022824"/>
    </source>
</evidence>
<keyword evidence="7 13" id="KW-0472">Membrane</keyword>
<keyword evidence="5" id="KW-0735">Signal-anchor</keyword>
<dbReference type="AlphaFoldDB" id="A0A7M7MIU4"/>
<keyword evidence="12" id="KW-0326">Glycosidase</keyword>
<comment type="cofactor">
    <cofactor evidence="11">
        <name>Ca(2+)</name>
        <dbReference type="ChEBI" id="CHEBI:29108"/>
    </cofactor>
</comment>
<keyword evidence="6 13" id="KW-1133">Transmembrane helix</keyword>
<keyword evidence="4" id="KW-0256">Endoplasmic reticulum</keyword>
<feature type="binding site" evidence="11">
    <location>
        <position position="517"/>
    </location>
    <ligand>
        <name>Ca(2+)</name>
        <dbReference type="ChEBI" id="CHEBI:29108"/>
    </ligand>
</feature>
<proteinExistence type="inferred from homology"/>
<dbReference type="GeneID" id="111253412"/>
<feature type="active site" evidence="10">
    <location>
        <position position="308"/>
    </location>
</feature>
<dbReference type="RefSeq" id="XP_022668481.1">
    <property type="nucleotide sequence ID" value="XM_022812746.1"/>
</dbReference>
<evidence type="ECO:0000256" key="9">
    <source>
        <dbReference type="ARBA" id="ARBA00060207"/>
    </source>
</evidence>
<evidence type="ECO:0000256" key="12">
    <source>
        <dbReference type="RuleBase" id="RU361193"/>
    </source>
</evidence>
<dbReference type="OMA" id="EEFWRMF"/>
<reference evidence="14" key="1">
    <citation type="submission" date="2021-01" db="UniProtKB">
        <authorList>
            <consortium name="EnsemblMetazoa"/>
        </authorList>
    </citation>
    <scope>IDENTIFICATION</scope>
</reference>
<keyword evidence="11" id="KW-0106">Calcium</keyword>
<dbReference type="GO" id="GO:0044322">
    <property type="term" value="C:endoplasmic reticulum quality control compartment"/>
    <property type="evidence" value="ECO:0007669"/>
    <property type="project" value="GOC"/>
</dbReference>
<dbReference type="SUPFAM" id="SSF48225">
    <property type="entry name" value="Seven-hairpin glycosidases"/>
    <property type="match status" value="1"/>
</dbReference>
<dbReference type="Pfam" id="PF01532">
    <property type="entry name" value="Glyco_hydro_47"/>
    <property type="match status" value="1"/>
</dbReference>
<evidence type="ECO:0000256" key="1">
    <source>
        <dbReference type="ARBA" id="ARBA00004648"/>
    </source>
</evidence>
<feature type="active site" description="Proton donor" evidence="10">
    <location>
        <position position="163"/>
    </location>
</feature>
<evidence type="ECO:0000256" key="6">
    <source>
        <dbReference type="ARBA" id="ARBA00022989"/>
    </source>
</evidence>
<keyword evidence="11" id="KW-0479">Metal-binding</keyword>
<dbReference type="KEGG" id="vde:111253412"/>
<dbReference type="InterPro" id="IPR044674">
    <property type="entry name" value="EDEM1/2/3"/>
</dbReference>